<accession>A0A6A6WPK1</accession>
<proteinExistence type="predicted"/>
<keyword evidence="1" id="KW-0812">Transmembrane</keyword>
<name>A0A6A6WPK1_9PLEO</name>
<gene>
    <name evidence="2" type="ORF">K505DRAFT_161200</name>
</gene>
<evidence type="ECO:0000256" key="1">
    <source>
        <dbReference type="SAM" id="Phobius"/>
    </source>
</evidence>
<keyword evidence="1" id="KW-0472">Membrane</keyword>
<dbReference type="EMBL" id="MU002654">
    <property type="protein sequence ID" value="KAF2785825.1"/>
    <property type="molecule type" value="Genomic_DNA"/>
</dbReference>
<sequence>MKHDCIRAWSSHAAPRHGHVVFYVLSLLLARMGLLIIGFRPRSKSWPCSTGCDSLLPWTSWCVSGSGQESAGPRTETPYIEWGAMP</sequence>
<dbReference type="Proteomes" id="UP000799757">
    <property type="component" value="Unassembled WGS sequence"/>
</dbReference>
<evidence type="ECO:0000313" key="3">
    <source>
        <dbReference type="Proteomes" id="UP000799757"/>
    </source>
</evidence>
<protein>
    <submittedName>
        <fullName evidence="2">Uncharacterized protein</fullName>
    </submittedName>
</protein>
<evidence type="ECO:0000313" key="2">
    <source>
        <dbReference type="EMBL" id="KAF2785825.1"/>
    </source>
</evidence>
<organism evidence="2 3">
    <name type="scientific">Melanomma pulvis-pyrius CBS 109.77</name>
    <dbReference type="NCBI Taxonomy" id="1314802"/>
    <lineage>
        <taxon>Eukaryota</taxon>
        <taxon>Fungi</taxon>
        <taxon>Dikarya</taxon>
        <taxon>Ascomycota</taxon>
        <taxon>Pezizomycotina</taxon>
        <taxon>Dothideomycetes</taxon>
        <taxon>Pleosporomycetidae</taxon>
        <taxon>Pleosporales</taxon>
        <taxon>Melanommataceae</taxon>
        <taxon>Melanomma</taxon>
    </lineage>
</organism>
<keyword evidence="3" id="KW-1185">Reference proteome</keyword>
<feature type="transmembrane region" description="Helical" evidence="1">
    <location>
        <begin position="20"/>
        <end position="39"/>
    </location>
</feature>
<keyword evidence="1" id="KW-1133">Transmembrane helix</keyword>
<reference evidence="2" key="1">
    <citation type="journal article" date="2020" name="Stud. Mycol.">
        <title>101 Dothideomycetes genomes: a test case for predicting lifestyles and emergence of pathogens.</title>
        <authorList>
            <person name="Haridas S."/>
            <person name="Albert R."/>
            <person name="Binder M."/>
            <person name="Bloem J."/>
            <person name="Labutti K."/>
            <person name="Salamov A."/>
            <person name="Andreopoulos B."/>
            <person name="Baker S."/>
            <person name="Barry K."/>
            <person name="Bills G."/>
            <person name="Bluhm B."/>
            <person name="Cannon C."/>
            <person name="Castanera R."/>
            <person name="Culley D."/>
            <person name="Daum C."/>
            <person name="Ezra D."/>
            <person name="Gonzalez J."/>
            <person name="Henrissat B."/>
            <person name="Kuo A."/>
            <person name="Liang C."/>
            <person name="Lipzen A."/>
            <person name="Lutzoni F."/>
            <person name="Magnuson J."/>
            <person name="Mondo S."/>
            <person name="Nolan M."/>
            <person name="Ohm R."/>
            <person name="Pangilinan J."/>
            <person name="Park H.-J."/>
            <person name="Ramirez L."/>
            <person name="Alfaro M."/>
            <person name="Sun H."/>
            <person name="Tritt A."/>
            <person name="Yoshinaga Y."/>
            <person name="Zwiers L.-H."/>
            <person name="Turgeon B."/>
            <person name="Goodwin S."/>
            <person name="Spatafora J."/>
            <person name="Crous P."/>
            <person name="Grigoriev I."/>
        </authorList>
    </citation>
    <scope>NUCLEOTIDE SEQUENCE</scope>
    <source>
        <strain evidence="2">CBS 109.77</strain>
    </source>
</reference>
<dbReference type="AlphaFoldDB" id="A0A6A6WPK1"/>